<dbReference type="SUPFAM" id="SSF51445">
    <property type="entry name" value="(Trans)glycosidases"/>
    <property type="match status" value="1"/>
</dbReference>
<feature type="non-terminal residue" evidence="11">
    <location>
        <position position="655"/>
    </location>
</feature>
<keyword evidence="6" id="KW-0732">Signal</keyword>
<accession>A0A0K3CPJ1</accession>
<comment type="catalytic activity">
    <reaction evidence="1">
        <text>Random hydrolysis of (1-&gt;4)-beta-D-mannosidic linkages in mannans, galactomannans and glucomannans.</text>
        <dbReference type="EC" id="3.2.1.78"/>
    </reaction>
</comment>
<dbReference type="Proteomes" id="UP000199069">
    <property type="component" value="Unassembled WGS sequence"/>
</dbReference>
<dbReference type="PANTHER" id="PTHR31451:SF39">
    <property type="entry name" value="MANNAN ENDO-1,4-BETA-MANNOSIDASE 1"/>
    <property type="match status" value="1"/>
</dbReference>
<feature type="domain" description="Glycoside hydrolase family 5" evidence="10">
    <location>
        <begin position="371"/>
        <end position="552"/>
    </location>
</feature>
<keyword evidence="7" id="KW-0378">Hydrolase</keyword>
<dbReference type="InterPro" id="IPR045053">
    <property type="entry name" value="MAN-like"/>
</dbReference>
<sequence length="655" mass="74755">SRNLPSLFNQYVRTRFFRQLEERVYPSAHSRLAYLELLVAIRLLHFHRINIPQRPLNTQMLDPSPRPPKLPITEQTLQRRQNLHELLWLLFAPQLDAHPPQQLPQALLTPRKQPRQRPELPRMEQVHLGILQQRLLGNRSSRLSPESQGQDAALPRPASECDRVRPTRTRARHRPWRAGRPPEATPRACRGGTDSPARTPRIDDDQSLDYDQGDVQHETDQQQQDFVEQQELFCFEQNLLVEQDFFRHQGVHDEQSSHDTDESFQLVAGQQLLVRNKSSDLASDHRAPVIHFFWFDIRLHDSEPDYDDMRAETPNSNKLTLDGSPFTIVGPNIFWLCQGQDYGPVGNYTDKSMIRALSCGISTGTAGGTNPYSLEPTRGTFNNAAQWDIRDYVLYAAKQYGLRVILTLTDNYAYYHGGKYDFLNWRNVSTANKGAAFYTNKAVIGDFETYITKFLTRVNSYTGVAYKDDPTIIAWETGNEFGGYINAEVWPPASWTTAIIAWIWKYDTKHLIIDGTNGFWNYTTGATSPGLNISGVDIVSDHGYPRNTGIITKELALAKAARKNFLIGEYDWTPQSSTSLATYLNLIESWKPLVGDIFWGLQGRDPQCCNYIKHGDGYSMYYPNGGTTAETANMLLVAQHWYRMTNRTPPTQLVG</sequence>
<dbReference type="GO" id="GO:0005576">
    <property type="term" value="C:extracellular region"/>
    <property type="evidence" value="ECO:0007669"/>
    <property type="project" value="UniProtKB-SubCell"/>
</dbReference>
<dbReference type="EC" id="3.2.1.78" evidence="4"/>
<reference evidence="11 12" key="1">
    <citation type="submission" date="2015-07" db="EMBL/GenBank/DDBJ databases">
        <authorList>
            <person name="Cajimat M.N.B."/>
            <person name="Milazzo M.L."/>
            <person name="Fulhorst C.F."/>
        </authorList>
    </citation>
    <scope>NUCLEOTIDE SEQUENCE [LARGE SCALE GENOMIC DNA]</scope>
    <source>
        <strain evidence="11">Single colony</strain>
    </source>
</reference>
<evidence type="ECO:0000256" key="4">
    <source>
        <dbReference type="ARBA" id="ARBA00012706"/>
    </source>
</evidence>
<organism evidence="11 12">
    <name type="scientific">Rhodotorula toruloides</name>
    <name type="common">Yeast</name>
    <name type="synonym">Rhodosporidium toruloides</name>
    <dbReference type="NCBI Taxonomy" id="5286"/>
    <lineage>
        <taxon>Eukaryota</taxon>
        <taxon>Fungi</taxon>
        <taxon>Dikarya</taxon>
        <taxon>Basidiomycota</taxon>
        <taxon>Pucciniomycotina</taxon>
        <taxon>Microbotryomycetes</taxon>
        <taxon>Sporidiobolales</taxon>
        <taxon>Sporidiobolaceae</taxon>
        <taxon>Rhodotorula</taxon>
    </lineage>
</organism>
<evidence type="ECO:0000256" key="6">
    <source>
        <dbReference type="ARBA" id="ARBA00022729"/>
    </source>
</evidence>
<proteinExistence type="inferred from homology"/>
<evidence type="ECO:0000256" key="2">
    <source>
        <dbReference type="ARBA" id="ARBA00004613"/>
    </source>
</evidence>
<evidence type="ECO:0000256" key="1">
    <source>
        <dbReference type="ARBA" id="ARBA00001678"/>
    </source>
</evidence>
<evidence type="ECO:0000313" key="12">
    <source>
        <dbReference type="Proteomes" id="UP000199069"/>
    </source>
</evidence>
<evidence type="ECO:0000313" key="11">
    <source>
        <dbReference type="EMBL" id="CTR10617.1"/>
    </source>
</evidence>
<comment type="subcellular location">
    <subcellularLocation>
        <location evidence="2">Secreted</location>
    </subcellularLocation>
</comment>
<dbReference type="EMBL" id="CWKI01000014">
    <property type="protein sequence ID" value="CTR10617.1"/>
    <property type="molecule type" value="Genomic_DNA"/>
</dbReference>
<evidence type="ECO:0000256" key="8">
    <source>
        <dbReference type="ARBA" id="ARBA00023295"/>
    </source>
</evidence>
<feature type="non-terminal residue" evidence="11">
    <location>
        <position position="1"/>
    </location>
</feature>
<comment type="similarity">
    <text evidence="3">Belongs to the glycosyl hydrolase 5 (cellulase A) family.</text>
</comment>
<evidence type="ECO:0000256" key="5">
    <source>
        <dbReference type="ARBA" id="ARBA00022525"/>
    </source>
</evidence>
<dbReference type="Pfam" id="PF26410">
    <property type="entry name" value="GH5_mannosidase"/>
    <property type="match status" value="1"/>
</dbReference>
<keyword evidence="8" id="KW-0326">Glycosidase</keyword>
<dbReference type="GO" id="GO:0016985">
    <property type="term" value="F:mannan endo-1,4-beta-mannosidase activity"/>
    <property type="evidence" value="ECO:0007669"/>
    <property type="project" value="UniProtKB-EC"/>
</dbReference>
<feature type="region of interest" description="Disordered" evidence="9">
    <location>
        <begin position="137"/>
        <end position="222"/>
    </location>
</feature>
<protein>
    <recommendedName>
        <fullName evidence="4">mannan endo-1,4-beta-mannosidase</fullName>
        <ecNumber evidence="4">3.2.1.78</ecNumber>
    </recommendedName>
</protein>
<keyword evidence="5" id="KW-0964">Secreted</keyword>
<evidence type="ECO:0000256" key="3">
    <source>
        <dbReference type="ARBA" id="ARBA00005641"/>
    </source>
</evidence>
<feature type="compositionally biased region" description="Basic residues" evidence="9">
    <location>
        <begin position="166"/>
        <end position="177"/>
    </location>
</feature>
<evidence type="ECO:0000259" key="10">
    <source>
        <dbReference type="Pfam" id="PF26410"/>
    </source>
</evidence>
<feature type="compositionally biased region" description="Polar residues" evidence="9">
    <location>
        <begin position="138"/>
        <end position="150"/>
    </location>
</feature>
<dbReference type="Gene3D" id="3.20.20.80">
    <property type="entry name" value="Glycosidases"/>
    <property type="match status" value="1"/>
</dbReference>
<dbReference type="PANTHER" id="PTHR31451">
    <property type="match status" value="1"/>
</dbReference>
<gene>
    <name evidence="11" type="primary">FGENESH: predicted gene_14.28</name>
    <name evidence="11" type="ORF">BN2166_0064780</name>
</gene>
<dbReference type="InterPro" id="IPR017853">
    <property type="entry name" value="GH"/>
</dbReference>
<keyword evidence="12" id="KW-1185">Reference proteome</keyword>
<dbReference type="InterPro" id="IPR001547">
    <property type="entry name" value="Glyco_hydro_5"/>
</dbReference>
<evidence type="ECO:0000256" key="9">
    <source>
        <dbReference type="SAM" id="MobiDB-lite"/>
    </source>
</evidence>
<name>A0A0K3CPJ1_RHOTO</name>
<evidence type="ECO:0000256" key="7">
    <source>
        <dbReference type="ARBA" id="ARBA00022801"/>
    </source>
</evidence>
<dbReference type="AlphaFoldDB" id="A0A0K3CPJ1"/>
<dbReference type="STRING" id="5286.A0A0K3CPJ1"/>